<dbReference type="Proteomes" id="UP000326924">
    <property type="component" value="Unassembled WGS sequence"/>
</dbReference>
<feature type="compositionally biased region" description="Basic and acidic residues" evidence="1">
    <location>
        <begin position="273"/>
        <end position="284"/>
    </location>
</feature>
<reference evidence="2 3" key="1">
    <citation type="submission" date="2019-09" db="EMBL/GenBank/DDBJ databases">
        <title>Draft genome of the ectomycorrhizal ascomycete Sphaerosporella brunnea.</title>
        <authorList>
            <consortium name="DOE Joint Genome Institute"/>
            <person name="Benucci G.M."/>
            <person name="Marozzi G."/>
            <person name="Antonielli L."/>
            <person name="Sanchez S."/>
            <person name="Marco P."/>
            <person name="Wang X."/>
            <person name="Falini L.B."/>
            <person name="Barry K."/>
            <person name="Haridas S."/>
            <person name="Lipzen A."/>
            <person name="Labutti K."/>
            <person name="Grigoriev I.V."/>
            <person name="Murat C."/>
            <person name="Martin F."/>
            <person name="Albertini E."/>
            <person name="Donnini D."/>
            <person name="Bonito G."/>
        </authorList>
    </citation>
    <scope>NUCLEOTIDE SEQUENCE [LARGE SCALE GENOMIC DNA]</scope>
    <source>
        <strain evidence="2 3">Sb_GMNB300</strain>
    </source>
</reference>
<dbReference type="InParanoid" id="A0A5J5ENT6"/>
<proteinExistence type="predicted"/>
<name>A0A5J5ENT6_9PEZI</name>
<protein>
    <submittedName>
        <fullName evidence="2">Uncharacterized protein</fullName>
    </submittedName>
</protein>
<feature type="region of interest" description="Disordered" evidence="1">
    <location>
        <begin position="235"/>
        <end position="284"/>
    </location>
</feature>
<evidence type="ECO:0000313" key="3">
    <source>
        <dbReference type="Proteomes" id="UP000326924"/>
    </source>
</evidence>
<feature type="region of interest" description="Disordered" evidence="1">
    <location>
        <begin position="308"/>
        <end position="380"/>
    </location>
</feature>
<organism evidence="2 3">
    <name type="scientific">Sphaerosporella brunnea</name>
    <dbReference type="NCBI Taxonomy" id="1250544"/>
    <lineage>
        <taxon>Eukaryota</taxon>
        <taxon>Fungi</taxon>
        <taxon>Dikarya</taxon>
        <taxon>Ascomycota</taxon>
        <taxon>Pezizomycotina</taxon>
        <taxon>Pezizomycetes</taxon>
        <taxon>Pezizales</taxon>
        <taxon>Pyronemataceae</taxon>
        <taxon>Sphaerosporella</taxon>
    </lineage>
</organism>
<evidence type="ECO:0000256" key="1">
    <source>
        <dbReference type="SAM" id="MobiDB-lite"/>
    </source>
</evidence>
<feature type="region of interest" description="Disordered" evidence="1">
    <location>
        <begin position="1"/>
        <end position="61"/>
    </location>
</feature>
<accession>A0A5J5ENT6</accession>
<feature type="compositionally biased region" description="Polar residues" evidence="1">
    <location>
        <begin position="17"/>
        <end position="27"/>
    </location>
</feature>
<dbReference type="AlphaFoldDB" id="A0A5J5ENT6"/>
<feature type="compositionally biased region" description="Low complexity" evidence="1">
    <location>
        <begin position="45"/>
        <end position="61"/>
    </location>
</feature>
<evidence type="ECO:0000313" key="2">
    <source>
        <dbReference type="EMBL" id="KAA8897522.1"/>
    </source>
</evidence>
<keyword evidence="3" id="KW-1185">Reference proteome</keyword>
<gene>
    <name evidence="2" type="ORF">FN846DRAFT_921477</name>
</gene>
<dbReference type="EMBL" id="VXIS01000197">
    <property type="protein sequence ID" value="KAA8897522.1"/>
    <property type="molecule type" value="Genomic_DNA"/>
</dbReference>
<comment type="caution">
    <text evidence="2">The sequence shown here is derived from an EMBL/GenBank/DDBJ whole genome shotgun (WGS) entry which is preliminary data.</text>
</comment>
<sequence length="510" mass="55871">MSTPAPYSLTVPEREASTSAQQRTRTPTLVLPESPLDSRYPPFTASSNLPSSSLAGSASSAPRAGLLTQADAFGNSSSYSLAPSQIPGSAHFLENDPEDGERDTFLGQDSYNEPGTFARSVEHRNNSAASRRRDIIDGVSLREAHRRDVLDGLSLREARLQAPRPVTLAVIPRASGFQEGYTPAALADASPFVAEDSELRGVYIPEENGDTIRARRRGGAETVNQVDNAGGIALQADDQTTSYEPSKEKVSSTQAREPATAGGMVEVPDVPGDTDHDRSNTGCKIERDDTRKSMVPWSRSLDKFHPAFRDETSKTPSIRSSLRSSDSDIRSPEGGWDIPLRTRHTRQQEITPPSAPQGAPANAYNRPPLIPNRNEPSPFGAYGSFSRMEDDAVSESGLTSRICDEYLQNTAELPERYLQHFTRDSHPYPHHRLLDVALQPKAKAPLVRPVLALRPIPELEPWVLLRMPTGPGETPPLRDFSTMVQTMSTILWLHITSLLDLTINITLLKI</sequence>